<evidence type="ECO:0000256" key="4">
    <source>
        <dbReference type="ARBA" id="ARBA00023134"/>
    </source>
</evidence>
<dbReference type="InterPro" id="IPR003495">
    <property type="entry name" value="CobW/HypB/UreG_nucleotide-bd"/>
</dbReference>
<dbReference type="CDD" id="cd03112">
    <property type="entry name" value="CobW-like"/>
    <property type="match status" value="1"/>
</dbReference>
<name>A0AAD5U7H6_9FUNG</name>
<dbReference type="PANTHER" id="PTHR13748">
    <property type="entry name" value="COBW-RELATED"/>
    <property type="match status" value="1"/>
</dbReference>
<dbReference type="Proteomes" id="UP001211065">
    <property type="component" value="Unassembled WGS sequence"/>
</dbReference>
<evidence type="ECO:0000256" key="7">
    <source>
        <dbReference type="ARBA" id="ARBA00049117"/>
    </source>
</evidence>
<keyword evidence="4" id="KW-0342">GTP-binding</keyword>
<comment type="similarity">
    <text evidence="6">Belongs to the SIMIBI class G3E GTPase family. ZNG1 subfamily.</text>
</comment>
<dbReference type="Gene3D" id="3.30.1220.10">
    <property type="entry name" value="CobW-like, C-terminal domain"/>
    <property type="match status" value="1"/>
</dbReference>
<sequence>MNREEDDVPELIESENPIPIQDTFKRELKLNPVPVTIITGYLGSGKTTLINRLLTENHGKKIAVILNEFGESSGIDKSLTGNDTEGDLFEEWLELKNGCLCCSMKDPGIKAIENLMKKRGKFDYILLETTGLADPGPIASMFWLDSELGSDIYLDGILTMVDSKNGFKYLRENQNNKNVINEFTRQIALADRIVLNKLDLIDETSLEELKSKILDINSVAPIYQTSNAVVPIDFFLDQNCFSEGKKLEPQPISSHLNDSLVETIYFTIDPPLTINISKLDHWLQIVLWEKNPKALKLMISKNYDHNKFISSIEKISKDENNFMSILRLKGLVCQSGVESDKKIVIQGVYEIFDKHVGGSWGLEDRTSRMVVIGHNLELNLLKNSFYEYCVEKY</sequence>
<dbReference type="InterPro" id="IPR036627">
    <property type="entry name" value="CobW-likC_sf"/>
</dbReference>
<dbReference type="InterPro" id="IPR051316">
    <property type="entry name" value="Zinc-reg_GTPase_activator"/>
</dbReference>
<dbReference type="SUPFAM" id="SSF52540">
    <property type="entry name" value="P-loop containing nucleoside triphosphate hydrolases"/>
    <property type="match status" value="1"/>
</dbReference>
<accession>A0AAD5U7H6</accession>
<reference evidence="10" key="1">
    <citation type="submission" date="2020-05" db="EMBL/GenBank/DDBJ databases">
        <title>Phylogenomic resolution of chytrid fungi.</title>
        <authorList>
            <person name="Stajich J.E."/>
            <person name="Amses K."/>
            <person name="Simmons R."/>
            <person name="Seto K."/>
            <person name="Myers J."/>
            <person name="Bonds A."/>
            <person name="Quandt C.A."/>
            <person name="Barry K."/>
            <person name="Liu P."/>
            <person name="Grigoriev I."/>
            <person name="Longcore J.E."/>
            <person name="James T.Y."/>
        </authorList>
    </citation>
    <scope>NUCLEOTIDE SEQUENCE</scope>
    <source>
        <strain evidence="10">JEL0476</strain>
    </source>
</reference>
<evidence type="ECO:0000256" key="6">
    <source>
        <dbReference type="ARBA" id="ARBA00034320"/>
    </source>
</evidence>
<evidence type="ECO:0000313" key="10">
    <source>
        <dbReference type="EMBL" id="KAJ3227411.1"/>
    </source>
</evidence>
<evidence type="ECO:0000259" key="9">
    <source>
        <dbReference type="Pfam" id="PF07683"/>
    </source>
</evidence>
<dbReference type="Pfam" id="PF02492">
    <property type="entry name" value="cobW"/>
    <property type="match status" value="1"/>
</dbReference>
<feature type="domain" description="CobW C-terminal" evidence="9">
    <location>
        <begin position="301"/>
        <end position="385"/>
    </location>
</feature>
<dbReference type="GO" id="GO:0016787">
    <property type="term" value="F:hydrolase activity"/>
    <property type="evidence" value="ECO:0007669"/>
    <property type="project" value="UniProtKB-KW"/>
</dbReference>
<dbReference type="Gene3D" id="3.40.50.300">
    <property type="entry name" value="P-loop containing nucleotide triphosphate hydrolases"/>
    <property type="match status" value="1"/>
</dbReference>
<keyword evidence="11" id="KW-1185">Reference proteome</keyword>
<dbReference type="InterPro" id="IPR027417">
    <property type="entry name" value="P-loop_NTPase"/>
</dbReference>
<evidence type="ECO:0000256" key="1">
    <source>
        <dbReference type="ARBA" id="ARBA00022741"/>
    </source>
</evidence>
<comment type="catalytic activity">
    <reaction evidence="7">
        <text>GTP + H2O = GDP + phosphate + H(+)</text>
        <dbReference type="Rhea" id="RHEA:19669"/>
        <dbReference type="ChEBI" id="CHEBI:15377"/>
        <dbReference type="ChEBI" id="CHEBI:15378"/>
        <dbReference type="ChEBI" id="CHEBI:37565"/>
        <dbReference type="ChEBI" id="CHEBI:43474"/>
        <dbReference type="ChEBI" id="CHEBI:58189"/>
    </reaction>
    <physiologicalReaction direction="left-to-right" evidence="7">
        <dbReference type="Rhea" id="RHEA:19670"/>
    </physiologicalReaction>
</comment>
<evidence type="ECO:0000256" key="5">
    <source>
        <dbReference type="ARBA" id="ARBA00023186"/>
    </source>
</evidence>
<proteinExistence type="inferred from homology"/>
<organism evidence="10 11">
    <name type="scientific">Clydaea vesicula</name>
    <dbReference type="NCBI Taxonomy" id="447962"/>
    <lineage>
        <taxon>Eukaryota</taxon>
        <taxon>Fungi</taxon>
        <taxon>Fungi incertae sedis</taxon>
        <taxon>Chytridiomycota</taxon>
        <taxon>Chytridiomycota incertae sedis</taxon>
        <taxon>Chytridiomycetes</taxon>
        <taxon>Lobulomycetales</taxon>
        <taxon>Lobulomycetaceae</taxon>
        <taxon>Clydaea</taxon>
    </lineage>
</organism>
<keyword evidence="5" id="KW-0143">Chaperone</keyword>
<dbReference type="GO" id="GO:0005737">
    <property type="term" value="C:cytoplasm"/>
    <property type="evidence" value="ECO:0007669"/>
    <property type="project" value="TreeGrafter"/>
</dbReference>
<dbReference type="InterPro" id="IPR011629">
    <property type="entry name" value="CobW-like_C"/>
</dbReference>
<comment type="caution">
    <text evidence="10">The sequence shown here is derived from an EMBL/GenBank/DDBJ whole genome shotgun (WGS) entry which is preliminary data.</text>
</comment>
<dbReference type="EMBL" id="JADGJW010000017">
    <property type="protein sequence ID" value="KAJ3227411.1"/>
    <property type="molecule type" value="Genomic_DNA"/>
</dbReference>
<evidence type="ECO:0000259" key="8">
    <source>
        <dbReference type="Pfam" id="PF02492"/>
    </source>
</evidence>
<keyword evidence="2" id="KW-0378">Hydrolase</keyword>
<dbReference type="SUPFAM" id="SSF90002">
    <property type="entry name" value="Hypothetical protein YjiA, C-terminal domain"/>
    <property type="match status" value="1"/>
</dbReference>
<evidence type="ECO:0000313" key="11">
    <source>
        <dbReference type="Proteomes" id="UP001211065"/>
    </source>
</evidence>
<keyword evidence="1" id="KW-0547">Nucleotide-binding</keyword>
<feature type="domain" description="CobW/HypB/UreG nucleotide-binding" evidence="8">
    <location>
        <begin position="34"/>
        <end position="223"/>
    </location>
</feature>
<protein>
    <submittedName>
        <fullName evidence="10">COBW domain-containing protein 1</fullName>
    </submittedName>
</protein>
<evidence type="ECO:0000256" key="2">
    <source>
        <dbReference type="ARBA" id="ARBA00022801"/>
    </source>
</evidence>
<evidence type="ECO:0000256" key="3">
    <source>
        <dbReference type="ARBA" id="ARBA00022833"/>
    </source>
</evidence>
<dbReference type="AlphaFoldDB" id="A0AAD5U7H6"/>
<dbReference type="PANTHER" id="PTHR13748:SF31">
    <property type="entry name" value="ZINC-REGULATED GTPASE METALLOPROTEIN ACTIVATOR 1A-RELATED"/>
    <property type="match status" value="1"/>
</dbReference>
<gene>
    <name evidence="10" type="primary">CBWD1</name>
    <name evidence="10" type="ORF">HK099_002162</name>
</gene>
<keyword evidence="3" id="KW-0862">Zinc</keyword>
<dbReference type="GO" id="GO:0005525">
    <property type="term" value="F:GTP binding"/>
    <property type="evidence" value="ECO:0007669"/>
    <property type="project" value="UniProtKB-KW"/>
</dbReference>
<dbReference type="Pfam" id="PF07683">
    <property type="entry name" value="CobW_C"/>
    <property type="match status" value="1"/>
</dbReference>